<reference evidence="1" key="2">
    <citation type="submission" date="2022-06" db="UniProtKB">
        <authorList>
            <consortium name="EnsemblMetazoa"/>
        </authorList>
    </citation>
    <scope>IDENTIFICATION</scope>
</reference>
<evidence type="ECO:0000313" key="1">
    <source>
        <dbReference type="EnsemblMetazoa" id="OVOC5088.1"/>
    </source>
</evidence>
<dbReference type="EMBL" id="CMVM020000148">
    <property type="status" value="NOT_ANNOTATED_CDS"/>
    <property type="molecule type" value="Genomic_DNA"/>
</dbReference>
<evidence type="ECO:0000313" key="2">
    <source>
        <dbReference type="Proteomes" id="UP000024404"/>
    </source>
</evidence>
<sequence length="74" mass="8561">MTDKFFTEKSLTSLDSFQSKRIFRKISGEKLNNPSISQHQASLNKNKYSRPLSEFKFAVETTISNAQKWNDESV</sequence>
<protein>
    <submittedName>
        <fullName evidence="1">Uncharacterized protein</fullName>
    </submittedName>
</protein>
<name>A0A8R1XUN4_ONCVO</name>
<keyword evidence="2" id="KW-1185">Reference proteome</keyword>
<reference evidence="2" key="1">
    <citation type="submission" date="2013-10" db="EMBL/GenBank/DDBJ databases">
        <title>Genome sequencing of Onchocerca volvulus.</title>
        <authorList>
            <person name="Cotton J."/>
            <person name="Tsai J."/>
            <person name="Stanley E."/>
            <person name="Tracey A."/>
            <person name="Holroyd N."/>
            <person name="Lustigman S."/>
            <person name="Berriman M."/>
        </authorList>
    </citation>
    <scope>NUCLEOTIDE SEQUENCE</scope>
</reference>
<dbReference type="Proteomes" id="UP000024404">
    <property type="component" value="Unassembled WGS sequence"/>
</dbReference>
<organism evidence="1 2">
    <name type="scientific">Onchocerca volvulus</name>
    <dbReference type="NCBI Taxonomy" id="6282"/>
    <lineage>
        <taxon>Eukaryota</taxon>
        <taxon>Metazoa</taxon>
        <taxon>Ecdysozoa</taxon>
        <taxon>Nematoda</taxon>
        <taxon>Chromadorea</taxon>
        <taxon>Rhabditida</taxon>
        <taxon>Spirurina</taxon>
        <taxon>Spiruromorpha</taxon>
        <taxon>Filarioidea</taxon>
        <taxon>Onchocercidae</taxon>
        <taxon>Onchocerca</taxon>
    </lineage>
</organism>
<accession>A0A8R1XUN4</accession>
<dbReference type="EnsemblMetazoa" id="OVOC5088.1">
    <property type="protein sequence ID" value="OVOC5088.1"/>
    <property type="gene ID" value="WBGene00241897"/>
</dbReference>
<dbReference type="AlphaFoldDB" id="A0A8R1XUN4"/>
<proteinExistence type="predicted"/>